<feature type="domain" description="WRKY" evidence="7">
    <location>
        <begin position="44"/>
        <end position="104"/>
    </location>
</feature>
<dbReference type="PANTHER" id="PTHR32096:SF18">
    <property type="entry name" value="DISEASE RESISTANCE PROTEIN RRS1B-RELATED"/>
    <property type="match status" value="1"/>
</dbReference>
<evidence type="ECO:0000259" key="7">
    <source>
        <dbReference type="PROSITE" id="PS50811"/>
    </source>
</evidence>
<reference evidence="8" key="1">
    <citation type="journal article" date="2015" name="PLoS ONE">
        <title>Transcriptome Characterization of Cymbidium sinense 'Dharma' Using 454 Pyrosequencing and Its Application in the Identification of Genes Associated with Leaf Color Variation.</title>
        <authorList>
            <person name="Zhu G."/>
            <person name="Yang F."/>
            <person name="Shi S."/>
            <person name="Li D."/>
            <person name="Wang Z."/>
            <person name="Liu H."/>
            <person name="Huang D."/>
            <person name="Wang C."/>
        </authorList>
    </citation>
    <scope>NUCLEOTIDE SEQUENCE</scope>
</reference>
<dbReference type="SUPFAM" id="SSF118290">
    <property type="entry name" value="WRKY DNA-binding domain"/>
    <property type="match status" value="1"/>
</dbReference>
<dbReference type="InterPro" id="IPR044810">
    <property type="entry name" value="WRKY_plant"/>
</dbReference>
<dbReference type="AlphaFoldDB" id="A0A2P1JML4"/>
<dbReference type="PANTHER" id="PTHR32096">
    <property type="entry name" value="WRKY TRANSCRIPTION FACTOR 30-RELATED-RELATED"/>
    <property type="match status" value="1"/>
</dbReference>
<dbReference type="Pfam" id="PF03106">
    <property type="entry name" value="WRKY"/>
    <property type="match status" value="1"/>
</dbReference>
<accession>A0A2P1JML4</accession>
<organism evidence="8">
    <name type="scientific">Cymbidium sinense</name>
    <dbReference type="NCBI Taxonomy" id="112615"/>
    <lineage>
        <taxon>Eukaryota</taxon>
        <taxon>Viridiplantae</taxon>
        <taxon>Streptophyta</taxon>
        <taxon>Embryophyta</taxon>
        <taxon>Tracheophyta</taxon>
        <taxon>Spermatophyta</taxon>
        <taxon>Magnoliopsida</taxon>
        <taxon>Liliopsida</taxon>
        <taxon>Asparagales</taxon>
        <taxon>Orchidaceae</taxon>
        <taxon>Epidendroideae</taxon>
        <taxon>Cymbidieae</taxon>
        <taxon>Cymbidiinae</taxon>
        <taxon>Cymbidium</taxon>
    </lineage>
</organism>
<keyword evidence="5" id="KW-0539">Nucleus</keyword>
<evidence type="ECO:0000256" key="6">
    <source>
        <dbReference type="SAM" id="MobiDB-lite"/>
    </source>
</evidence>
<evidence type="ECO:0000313" key="8">
    <source>
        <dbReference type="EMBL" id="AVO00696.1"/>
    </source>
</evidence>
<protein>
    <submittedName>
        <fullName evidence="8">WRKY transcription factor 14-like</fullName>
    </submittedName>
</protein>
<evidence type="ECO:0000256" key="2">
    <source>
        <dbReference type="ARBA" id="ARBA00023015"/>
    </source>
</evidence>
<name>A0A2P1JML4_9ASPA</name>
<dbReference type="GO" id="GO:0003700">
    <property type="term" value="F:DNA-binding transcription factor activity"/>
    <property type="evidence" value="ECO:0007669"/>
    <property type="project" value="InterPro"/>
</dbReference>
<evidence type="ECO:0000256" key="4">
    <source>
        <dbReference type="ARBA" id="ARBA00023163"/>
    </source>
</evidence>
<sequence>MDGLPSKQLMKDASDPKRKKMAQKTVVIVRAEPNLGKHRGEAPSDNWSWRKYGQKPIKDSPYPRAYYRCSSSKGCSAKKQVERCKKDESLVIITYTSNHNHPGPVLSSLNNAINSSHIPFVREGCCSSEKNRNAGDDDESSILMCSQDSAEKVQGEGDALSSSAEPVNCSLEDNDIFDDLEELPLPSSIDNSIYERILLPP</sequence>
<dbReference type="PROSITE" id="PS50811">
    <property type="entry name" value="WRKY"/>
    <property type="match status" value="1"/>
</dbReference>
<keyword evidence="2" id="KW-0805">Transcription regulation</keyword>
<dbReference type="SMART" id="SM00774">
    <property type="entry name" value="WRKY"/>
    <property type="match status" value="1"/>
</dbReference>
<keyword evidence="3" id="KW-0238">DNA-binding</keyword>
<evidence type="ECO:0000256" key="1">
    <source>
        <dbReference type="ARBA" id="ARBA00004123"/>
    </source>
</evidence>
<dbReference type="GO" id="GO:0005634">
    <property type="term" value="C:nucleus"/>
    <property type="evidence" value="ECO:0007669"/>
    <property type="project" value="UniProtKB-SubCell"/>
</dbReference>
<proteinExistence type="evidence at transcript level"/>
<dbReference type="Gene3D" id="2.20.25.80">
    <property type="entry name" value="WRKY domain"/>
    <property type="match status" value="1"/>
</dbReference>
<comment type="subcellular location">
    <subcellularLocation>
        <location evidence="1">Nucleus</location>
    </subcellularLocation>
</comment>
<dbReference type="EMBL" id="KY640224">
    <property type="protein sequence ID" value="AVO00696.1"/>
    <property type="molecule type" value="mRNA"/>
</dbReference>
<evidence type="ECO:0000256" key="3">
    <source>
        <dbReference type="ARBA" id="ARBA00023125"/>
    </source>
</evidence>
<dbReference type="InterPro" id="IPR003657">
    <property type="entry name" value="WRKY_dom"/>
</dbReference>
<reference evidence="8" key="2">
    <citation type="submission" date="2017-02" db="EMBL/GenBank/DDBJ databases">
        <authorList>
            <person name="Peterson S.W."/>
        </authorList>
    </citation>
    <scope>NUCLEOTIDE SEQUENCE</scope>
</reference>
<dbReference type="InterPro" id="IPR036576">
    <property type="entry name" value="WRKY_dom_sf"/>
</dbReference>
<evidence type="ECO:0000256" key="5">
    <source>
        <dbReference type="ARBA" id="ARBA00023242"/>
    </source>
</evidence>
<feature type="region of interest" description="Disordered" evidence="6">
    <location>
        <begin position="1"/>
        <end position="54"/>
    </location>
</feature>
<dbReference type="GO" id="GO:0000976">
    <property type="term" value="F:transcription cis-regulatory region binding"/>
    <property type="evidence" value="ECO:0007669"/>
    <property type="project" value="TreeGrafter"/>
</dbReference>
<keyword evidence="4" id="KW-0804">Transcription</keyword>